<organism evidence="3 4">
    <name type="scientific">Bacteroides ovatus</name>
    <dbReference type="NCBI Taxonomy" id="28116"/>
    <lineage>
        <taxon>Bacteria</taxon>
        <taxon>Pseudomonadati</taxon>
        <taxon>Bacteroidota</taxon>
        <taxon>Bacteroidia</taxon>
        <taxon>Bacteroidales</taxon>
        <taxon>Bacteroidaceae</taxon>
        <taxon>Bacteroides</taxon>
    </lineage>
</organism>
<dbReference type="Pfam" id="PF00534">
    <property type="entry name" value="Glycos_transf_1"/>
    <property type="match status" value="1"/>
</dbReference>
<feature type="domain" description="Glycosyl transferase family 1" evidence="2">
    <location>
        <begin position="211"/>
        <end position="348"/>
    </location>
</feature>
<comment type="caution">
    <text evidence="3">The sequence shown here is derived from an EMBL/GenBank/DDBJ whole genome shotgun (WGS) entry which is preliminary data.</text>
</comment>
<dbReference type="GeneID" id="29454779"/>
<dbReference type="RefSeq" id="WP_004297494.1">
    <property type="nucleotide sequence ID" value="NZ_CAKJZA010000004.1"/>
</dbReference>
<name>A0A6N3VAG4_BACOV</name>
<evidence type="ECO:0000259" key="2">
    <source>
        <dbReference type="Pfam" id="PF00534"/>
    </source>
</evidence>
<accession>A0A6N3VAG4</accession>
<evidence type="ECO:0000256" key="1">
    <source>
        <dbReference type="ARBA" id="ARBA00022679"/>
    </source>
</evidence>
<gene>
    <name evidence="3" type="ORF">F3F51_12690</name>
</gene>
<proteinExistence type="predicted"/>
<dbReference type="GO" id="GO:0016757">
    <property type="term" value="F:glycosyltransferase activity"/>
    <property type="evidence" value="ECO:0007669"/>
    <property type="project" value="InterPro"/>
</dbReference>
<dbReference type="EMBL" id="VWLX01000008">
    <property type="protein sequence ID" value="KAA3804655.1"/>
    <property type="molecule type" value="Genomic_DNA"/>
</dbReference>
<keyword evidence="1 3" id="KW-0808">Transferase</keyword>
<evidence type="ECO:0000313" key="4">
    <source>
        <dbReference type="Proteomes" id="UP000460135"/>
    </source>
</evidence>
<dbReference type="InterPro" id="IPR001296">
    <property type="entry name" value="Glyco_trans_1"/>
</dbReference>
<dbReference type="CDD" id="cd03801">
    <property type="entry name" value="GT4_PimA-like"/>
    <property type="match status" value="1"/>
</dbReference>
<dbReference type="PANTHER" id="PTHR46401">
    <property type="entry name" value="GLYCOSYLTRANSFERASE WBBK-RELATED"/>
    <property type="match status" value="1"/>
</dbReference>
<evidence type="ECO:0000313" key="3">
    <source>
        <dbReference type="EMBL" id="KAA3804655.1"/>
    </source>
</evidence>
<reference evidence="3 4" key="1">
    <citation type="journal article" date="2019" name="Nat. Med.">
        <title>A library of human gut bacterial isolates paired with longitudinal multiomics data enables mechanistic microbiome research.</title>
        <authorList>
            <person name="Poyet M."/>
            <person name="Groussin M."/>
            <person name="Gibbons S.M."/>
            <person name="Avila-Pacheco J."/>
            <person name="Jiang X."/>
            <person name="Kearney S.M."/>
            <person name="Perrotta A.R."/>
            <person name="Berdy B."/>
            <person name="Zhao S."/>
            <person name="Lieberman T.D."/>
            <person name="Swanson P.K."/>
            <person name="Smith M."/>
            <person name="Roesemann S."/>
            <person name="Alexander J.E."/>
            <person name="Rich S.A."/>
            <person name="Livny J."/>
            <person name="Vlamakis H."/>
            <person name="Clish C."/>
            <person name="Bullock K."/>
            <person name="Deik A."/>
            <person name="Scott J."/>
            <person name="Pierce K.A."/>
            <person name="Xavier R.J."/>
            <person name="Alm E.J."/>
        </authorList>
    </citation>
    <scope>NUCLEOTIDE SEQUENCE [LARGE SCALE GENOMIC DNA]</scope>
    <source>
        <strain evidence="3 4">BIOML-A183</strain>
    </source>
</reference>
<dbReference type="SUPFAM" id="SSF53756">
    <property type="entry name" value="UDP-Glycosyltransferase/glycogen phosphorylase"/>
    <property type="match status" value="1"/>
</dbReference>
<dbReference type="AlphaFoldDB" id="A0A6N3VAG4"/>
<dbReference type="Gene3D" id="3.40.50.2000">
    <property type="entry name" value="Glycogen Phosphorylase B"/>
    <property type="match status" value="2"/>
</dbReference>
<dbReference type="PANTHER" id="PTHR46401:SF2">
    <property type="entry name" value="GLYCOSYLTRANSFERASE WBBK-RELATED"/>
    <property type="match status" value="1"/>
</dbReference>
<dbReference type="GO" id="GO:0009103">
    <property type="term" value="P:lipopolysaccharide biosynthetic process"/>
    <property type="evidence" value="ECO:0007669"/>
    <property type="project" value="TreeGrafter"/>
</dbReference>
<dbReference type="KEGG" id="boa:Bovatus_00239"/>
<sequence length="369" mass="42901">MDKKKNMRICIAGRGNVKDPILWSGTPRNLYDAFTNIPSLNIDILDWSIFKPIFSLYCVVYSKFFFTWGAICDPLLYCLGKRTINKKIKCLSNKYDYVLFCSGDLCITNSMRNFAKFAYYTDIYLADVVPYYKRKKWGVKSFLKQYNENLKEQYNRCDFIFTQNEWTRQSIIDKLQIPSDKVINVHFGVNLTPYIGEKDYSRNLLLIVLRKGLEEYKGLYLLLDAFKILYQDIKNVELAVVGTDVGDGIEGVTCYYNQPRETTVKLFQESTLYVMPAIREPNGITYLEGLANKSPIVGLNRFAFPEFSGYGEWGFLCENDNPNELAGLLKDALSDKYRLKEMGLKGQKFVEKNFKWEVVVDRILTEMNR</sequence>
<dbReference type="Proteomes" id="UP000460135">
    <property type="component" value="Unassembled WGS sequence"/>
</dbReference>
<protein>
    <submittedName>
        <fullName evidence="3">Glycosyltransferase family 4 protein</fullName>
    </submittedName>
</protein>